<feature type="compositionally biased region" description="Basic and acidic residues" evidence="1">
    <location>
        <begin position="56"/>
        <end position="67"/>
    </location>
</feature>
<comment type="caution">
    <text evidence="2">The sequence shown here is derived from an EMBL/GenBank/DDBJ whole genome shotgun (WGS) entry which is preliminary data.</text>
</comment>
<accession>A0A2N5IYZ8</accession>
<name>A0A2N5IYZ8_9BIFI</name>
<sequence length="85" mass="9073">TATTTDDIPVFRPNVELPPNQNADGATDAGRLGDPARLADVADVEQPSSAAPSGGERPRTEREETARRRSGRSAVPSWDEILFGE</sequence>
<feature type="region of interest" description="Disordered" evidence="1">
    <location>
        <begin position="1"/>
        <end position="85"/>
    </location>
</feature>
<proteinExistence type="predicted"/>
<gene>
    <name evidence="2" type="ORF">Uis4E_1762</name>
</gene>
<dbReference type="Proteomes" id="UP000235034">
    <property type="component" value="Unassembled WGS sequence"/>
</dbReference>
<evidence type="ECO:0008006" key="4">
    <source>
        <dbReference type="Google" id="ProtNLM"/>
    </source>
</evidence>
<dbReference type="EMBL" id="NMWT01000027">
    <property type="protein sequence ID" value="PLS27176.1"/>
    <property type="molecule type" value="Genomic_DNA"/>
</dbReference>
<keyword evidence="3" id="KW-1185">Reference proteome</keyword>
<evidence type="ECO:0000313" key="2">
    <source>
        <dbReference type="EMBL" id="PLS27176.1"/>
    </source>
</evidence>
<evidence type="ECO:0000256" key="1">
    <source>
        <dbReference type="SAM" id="MobiDB-lite"/>
    </source>
</evidence>
<feature type="non-terminal residue" evidence="2">
    <location>
        <position position="1"/>
    </location>
</feature>
<evidence type="ECO:0000313" key="3">
    <source>
        <dbReference type="Proteomes" id="UP000235034"/>
    </source>
</evidence>
<organism evidence="2 3">
    <name type="scientific">Bifidobacterium parmae</name>
    <dbReference type="NCBI Taxonomy" id="361854"/>
    <lineage>
        <taxon>Bacteria</taxon>
        <taxon>Bacillati</taxon>
        <taxon>Actinomycetota</taxon>
        <taxon>Actinomycetes</taxon>
        <taxon>Bifidobacteriales</taxon>
        <taxon>Bifidobacteriaceae</taxon>
        <taxon>Bifidobacterium</taxon>
    </lineage>
</organism>
<dbReference type="AlphaFoldDB" id="A0A2N5IYZ8"/>
<reference evidence="2 3" key="1">
    <citation type="submission" date="2017-07" db="EMBL/GenBank/DDBJ databases">
        <title>Bifidobacterium novel species.</title>
        <authorList>
            <person name="Lugli G.A."/>
            <person name="Milani C."/>
            <person name="Duranti S."/>
            <person name="Mangifesta M."/>
        </authorList>
    </citation>
    <scope>NUCLEOTIDE SEQUENCE [LARGE SCALE GENOMIC DNA]</scope>
    <source>
        <strain evidence="2 3">77</strain>
    </source>
</reference>
<protein>
    <recommendedName>
        <fullName evidence="4">DUF3071 domain-containing protein</fullName>
    </recommendedName>
</protein>